<reference evidence="2" key="2">
    <citation type="submission" date="2025-08" db="UniProtKB">
        <authorList>
            <consortium name="Ensembl"/>
        </authorList>
    </citation>
    <scope>IDENTIFICATION</scope>
</reference>
<reference evidence="2" key="1">
    <citation type="submission" date="2019-06" db="EMBL/GenBank/DDBJ databases">
        <authorList>
            <consortium name="Wellcome Sanger Institute Data Sharing"/>
        </authorList>
    </citation>
    <scope>NUCLEOTIDE SEQUENCE [LARGE SCALE GENOMIC DNA]</scope>
</reference>
<dbReference type="Proteomes" id="UP000472267">
    <property type="component" value="Chromosome 23"/>
</dbReference>
<keyword evidence="3" id="KW-1185">Reference proteome</keyword>
<accession>A0A672I0W4</accession>
<feature type="compositionally biased region" description="Polar residues" evidence="1">
    <location>
        <begin position="35"/>
        <end position="48"/>
    </location>
</feature>
<organism evidence="2 3">
    <name type="scientific">Salarias fasciatus</name>
    <name type="common">Jewelled blenny</name>
    <name type="synonym">Blennius fasciatus</name>
    <dbReference type="NCBI Taxonomy" id="181472"/>
    <lineage>
        <taxon>Eukaryota</taxon>
        <taxon>Metazoa</taxon>
        <taxon>Chordata</taxon>
        <taxon>Craniata</taxon>
        <taxon>Vertebrata</taxon>
        <taxon>Euteleostomi</taxon>
        <taxon>Actinopterygii</taxon>
        <taxon>Neopterygii</taxon>
        <taxon>Teleostei</taxon>
        <taxon>Neoteleostei</taxon>
        <taxon>Acanthomorphata</taxon>
        <taxon>Ovalentaria</taxon>
        <taxon>Blenniimorphae</taxon>
        <taxon>Blenniiformes</taxon>
        <taxon>Blennioidei</taxon>
        <taxon>Blenniidae</taxon>
        <taxon>Salariinae</taxon>
        <taxon>Salarias</taxon>
    </lineage>
</organism>
<protein>
    <submittedName>
        <fullName evidence="2">Uncharacterized protein</fullName>
    </submittedName>
</protein>
<dbReference type="OMA" id="VGCFIPK"/>
<dbReference type="AlphaFoldDB" id="A0A672I0W4"/>
<evidence type="ECO:0000313" key="3">
    <source>
        <dbReference type="Proteomes" id="UP000472267"/>
    </source>
</evidence>
<dbReference type="Ensembl" id="ENSSFAT00005036090.1">
    <property type="protein sequence ID" value="ENSSFAP00005034784.1"/>
    <property type="gene ID" value="ENSSFAG00005017641.1"/>
</dbReference>
<dbReference type="InParanoid" id="A0A672I0W4"/>
<reference evidence="2" key="3">
    <citation type="submission" date="2025-09" db="UniProtKB">
        <authorList>
            <consortium name="Ensembl"/>
        </authorList>
    </citation>
    <scope>IDENTIFICATION</scope>
</reference>
<sequence>MADCLEDALPAEDVEFQKVIAQIGGKEKVYLVSDTRVSPPSSGGNTKTGDLAVRGSGPAAGGGEEKRTTPNGNPQRTATRRFNVYSQKRAINCPVIVFIFRQTFLTQGPNEVCLKEILKDVRARTKRATTARPALIGLIRTKLESAETHECAQLLESLMRSVFHKHPPETIWVGCFIPMADATVLSIKKNACKVICSSQAAGVITRISHKKLQPTPNHSCNRFNLLSPCILAVLISEDTRNSQTCCDVAHILSLTMKVRNEGILIVL</sequence>
<feature type="region of interest" description="Disordered" evidence="1">
    <location>
        <begin position="35"/>
        <end position="78"/>
    </location>
</feature>
<proteinExistence type="predicted"/>
<name>A0A672I0W4_SALFA</name>
<evidence type="ECO:0000313" key="2">
    <source>
        <dbReference type="Ensembl" id="ENSSFAP00005034784.1"/>
    </source>
</evidence>
<evidence type="ECO:0000256" key="1">
    <source>
        <dbReference type="SAM" id="MobiDB-lite"/>
    </source>
</evidence>
<dbReference type="PANTHER" id="PTHR35675">
    <property type="entry name" value="HYPOTHETICAL PROTEIN LOC100362216"/>
    <property type="match status" value="1"/>
</dbReference>
<dbReference type="PANTHER" id="PTHR35675:SF1">
    <property type="entry name" value="RIKEN CDNA 2810459M11 GENE"/>
    <property type="match status" value="1"/>
</dbReference>